<organism evidence="4 5">
    <name type="scientific">Nonomuraea longicatena</name>
    <dbReference type="NCBI Taxonomy" id="83682"/>
    <lineage>
        <taxon>Bacteria</taxon>
        <taxon>Bacillati</taxon>
        <taxon>Actinomycetota</taxon>
        <taxon>Actinomycetes</taxon>
        <taxon>Streptosporangiales</taxon>
        <taxon>Streptosporangiaceae</taxon>
        <taxon>Nonomuraea</taxon>
    </lineage>
</organism>
<evidence type="ECO:0000256" key="2">
    <source>
        <dbReference type="ARBA" id="ARBA00022723"/>
    </source>
</evidence>
<sequence length="274" mass="29660">MRLARVLTENGPRIASISEDGATPLAATRFGDLFMSADRQPAADVVVDPVMLNPADETTRIFCVGHNYRHHIEEMGRSVPEHPTIFFKLPSATIGPYDDIVLPAHSAAMDWEVELAVIVGADLRDASDEQCRAAVAGYTLINDVTERDWQRRTSQWFLGKNFERTTPLGPVVVTPEDLPHDHAGNVDIEITCEVNGVVRQRTRTGDLVFPVPRLLACLSRVVTLRPGDIIATGTPGGVGAAATPPTFLRPGDTIRTSATGIGSCVNRCRTGPDT</sequence>
<dbReference type="Proteomes" id="UP001501578">
    <property type="component" value="Unassembled WGS sequence"/>
</dbReference>
<dbReference type="EMBL" id="BAAAHQ010000052">
    <property type="protein sequence ID" value="GAA0951915.1"/>
    <property type="molecule type" value="Genomic_DNA"/>
</dbReference>
<evidence type="ECO:0000256" key="1">
    <source>
        <dbReference type="ARBA" id="ARBA00010211"/>
    </source>
</evidence>
<dbReference type="RefSeq" id="WP_343954900.1">
    <property type="nucleotide sequence ID" value="NZ_BAAAHQ010000052.1"/>
</dbReference>
<evidence type="ECO:0000313" key="4">
    <source>
        <dbReference type="EMBL" id="GAA0951915.1"/>
    </source>
</evidence>
<feature type="domain" description="Fumarylacetoacetase-like C-terminal" evidence="3">
    <location>
        <begin position="61"/>
        <end position="267"/>
    </location>
</feature>
<comment type="similarity">
    <text evidence="1">Belongs to the FAH family.</text>
</comment>
<dbReference type="PANTHER" id="PTHR42796">
    <property type="entry name" value="FUMARYLACETOACETATE HYDROLASE DOMAIN-CONTAINING PROTEIN 2A-RELATED"/>
    <property type="match status" value="1"/>
</dbReference>
<dbReference type="PANTHER" id="PTHR42796:SF4">
    <property type="entry name" value="FUMARYLACETOACETATE HYDROLASE DOMAIN-CONTAINING PROTEIN 2A"/>
    <property type="match status" value="1"/>
</dbReference>
<evidence type="ECO:0000313" key="5">
    <source>
        <dbReference type="Proteomes" id="UP001501578"/>
    </source>
</evidence>
<evidence type="ECO:0000259" key="3">
    <source>
        <dbReference type="Pfam" id="PF01557"/>
    </source>
</evidence>
<dbReference type="InterPro" id="IPR011234">
    <property type="entry name" value="Fumarylacetoacetase-like_C"/>
</dbReference>
<keyword evidence="5" id="KW-1185">Reference proteome</keyword>
<proteinExistence type="inferred from homology"/>
<comment type="caution">
    <text evidence="4">The sequence shown here is derived from an EMBL/GenBank/DDBJ whole genome shotgun (WGS) entry which is preliminary data.</text>
</comment>
<keyword evidence="2" id="KW-0479">Metal-binding</keyword>
<protein>
    <recommendedName>
        <fullName evidence="3">Fumarylacetoacetase-like C-terminal domain-containing protein</fullName>
    </recommendedName>
</protein>
<gene>
    <name evidence="4" type="ORF">GCM10009560_73150</name>
</gene>
<reference evidence="4 5" key="1">
    <citation type="journal article" date="2019" name="Int. J. Syst. Evol. Microbiol.">
        <title>The Global Catalogue of Microorganisms (GCM) 10K type strain sequencing project: providing services to taxonomists for standard genome sequencing and annotation.</title>
        <authorList>
            <consortium name="The Broad Institute Genomics Platform"/>
            <consortium name="The Broad Institute Genome Sequencing Center for Infectious Disease"/>
            <person name="Wu L."/>
            <person name="Ma J."/>
        </authorList>
    </citation>
    <scope>NUCLEOTIDE SEQUENCE [LARGE SCALE GENOMIC DNA]</scope>
    <source>
        <strain evidence="4 5">JCM 11136</strain>
    </source>
</reference>
<dbReference type="Pfam" id="PF01557">
    <property type="entry name" value="FAA_hydrolase"/>
    <property type="match status" value="1"/>
</dbReference>
<accession>A0ABN1R5T2</accession>
<dbReference type="InterPro" id="IPR051121">
    <property type="entry name" value="FAH"/>
</dbReference>
<dbReference type="SUPFAM" id="SSF56529">
    <property type="entry name" value="FAH"/>
    <property type="match status" value="1"/>
</dbReference>
<dbReference type="InterPro" id="IPR036663">
    <property type="entry name" value="Fumarylacetoacetase_C_sf"/>
</dbReference>
<name>A0ABN1R5T2_9ACTN</name>
<dbReference type="Gene3D" id="3.90.850.10">
    <property type="entry name" value="Fumarylacetoacetase-like, C-terminal domain"/>
    <property type="match status" value="1"/>
</dbReference>